<dbReference type="SMART" id="SM00404">
    <property type="entry name" value="PTPc_motif"/>
    <property type="match status" value="1"/>
</dbReference>
<dbReference type="InterPro" id="IPR003595">
    <property type="entry name" value="Tyr_Pase_cat"/>
</dbReference>
<evidence type="ECO:0000259" key="3">
    <source>
        <dbReference type="PROSITE" id="PS50056"/>
    </source>
</evidence>
<dbReference type="InterPro" id="IPR003593">
    <property type="entry name" value="AAA+_ATPase"/>
</dbReference>
<comment type="caution">
    <text evidence="4">The sequence shown here is derived from an EMBL/GenBank/DDBJ whole genome shotgun (WGS) entry which is preliminary data.</text>
</comment>
<dbReference type="FunFam" id="3.90.190.10:FF:000157">
    <property type="entry name" value="Protein-tyrosine phosphatase"/>
    <property type="match status" value="1"/>
</dbReference>
<dbReference type="PROSITE" id="PS00383">
    <property type="entry name" value="TYR_PHOSPHATASE_1"/>
    <property type="match status" value="1"/>
</dbReference>
<dbReference type="PRINTS" id="PR00700">
    <property type="entry name" value="PRTYPHPHTASE"/>
</dbReference>
<dbReference type="GO" id="GO:0005524">
    <property type="term" value="F:ATP binding"/>
    <property type="evidence" value="ECO:0007669"/>
    <property type="project" value="UniProtKB-KW"/>
</dbReference>
<dbReference type="PANTHER" id="PTHR23339">
    <property type="entry name" value="TYROSINE SPECIFIC PROTEIN PHOSPHATASE AND DUAL SPECIFICITY PROTEIN PHOSPHATASE"/>
    <property type="match status" value="1"/>
</dbReference>
<proteinExistence type="predicted"/>
<protein>
    <recommendedName>
        <fullName evidence="3">Tyrosine specific protein phosphatases domain-containing protein</fullName>
    </recommendedName>
</protein>
<dbReference type="InterPro" id="IPR027417">
    <property type="entry name" value="P-loop_NTPase"/>
</dbReference>
<dbReference type="Pfam" id="PF22785">
    <property type="entry name" value="Tc-R-P"/>
    <property type="match status" value="1"/>
</dbReference>
<reference evidence="4 5" key="1">
    <citation type="submission" date="2013-08" db="EMBL/GenBank/DDBJ databases">
        <title>Genome sequencing of Lysobacter.</title>
        <authorList>
            <person name="Zhang S."/>
            <person name="Wang G."/>
        </authorList>
    </citation>
    <scope>NUCLEOTIDE SEQUENCE [LARGE SCALE GENOMIC DNA]</scope>
    <source>
        <strain evidence="4 5">GH1-9</strain>
    </source>
</reference>
<dbReference type="Pfam" id="PF00005">
    <property type="entry name" value="ABC_tran"/>
    <property type="match status" value="1"/>
</dbReference>
<evidence type="ECO:0000256" key="1">
    <source>
        <dbReference type="ARBA" id="ARBA00022741"/>
    </source>
</evidence>
<gene>
    <name evidence="4" type="ORF">N800_11120</name>
</gene>
<keyword evidence="1" id="KW-0547">Nucleotide-binding</keyword>
<dbReference type="CDD" id="cd00267">
    <property type="entry name" value="ABC_ATPase"/>
    <property type="match status" value="1"/>
</dbReference>
<dbReference type="Proteomes" id="UP000029998">
    <property type="component" value="Unassembled WGS sequence"/>
</dbReference>
<dbReference type="AlphaFoldDB" id="A0A0A0EVA4"/>
<name>A0A0A0EVA4_9GAMM</name>
<dbReference type="STRING" id="1385517.N800_11120"/>
<dbReference type="EMBL" id="AVPU01000044">
    <property type="protein sequence ID" value="KGM53092.1"/>
    <property type="molecule type" value="Genomic_DNA"/>
</dbReference>
<dbReference type="InterPro" id="IPR000387">
    <property type="entry name" value="Tyr_Pase_dom"/>
</dbReference>
<dbReference type="SUPFAM" id="SSF52799">
    <property type="entry name" value="(Phosphotyrosine protein) phosphatases II"/>
    <property type="match status" value="1"/>
</dbReference>
<dbReference type="InterPro" id="IPR003439">
    <property type="entry name" value="ABC_transporter-like_ATP-bd"/>
</dbReference>
<evidence type="ECO:0000313" key="4">
    <source>
        <dbReference type="EMBL" id="KGM53092.1"/>
    </source>
</evidence>
<evidence type="ECO:0000256" key="2">
    <source>
        <dbReference type="ARBA" id="ARBA00022840"/>
    </source>
</evidence>
<organism evidence="4 5">
    <name type="scientific">Lysobacter daejeonensis GH1-9</name>
    <dbReference type="NCBI Taxonomy" id="1385517"/>
    <lineage>
        <taxon>Bacteria</taxon>
        <taxon>Pseudomonadati</taxon>
        <taxon>Pseudomonadota</taxon>
        <taxon>Gammaproteobacteria</taxon>
        <taxon>Lysobacterales</taxon>
        <taxon>Lysobacteraceae</taxon>
        <taxon>Aerolutibacter</taxon>
    </lineage>
</organism>
<dbReference type="eggNOG" id="COG2453">
    <property type="taxonomic scope" value="Bacteria"/>
</dbReference>
<dbReference type="GO" id="GO:0016887">
    <property type="term" value="F:ATP hydrolysis activity"/>
    <property type="evidence" value="ECO:0007669"/>
    <property type="project" value="InterPro"/>
</dbReference>
<dbReference type="InterPro" id="IPR029021">
    <property type="entry name" value="Prot-tyrosine_phosphatase-like"/>
</dbReference>
<dbReference type="SMART" id="SM00382">
    <property type="entry name" value="AAA"/>
    <property type="match status" value="1"/>
</dbReference>
<dbReference type="SUPFAM" id="SSF52540">
    <property type="entry name" value="P-loop containing nucleoside triphosphate hydrolases"/>
    <property type="match status" value="1"/>
</dbReference>
<dbReference type="InterPro" id="IPR000242">
    <property type="entry name" value="PTP_cat"/>
</dbReference>
<dbReference type="Gene3D" id="3.90.190.10">
    <property type="entry name" value="Protein tyrosine phosphatase superfamily"/>
    <property type="match status" value="1"/>
</dbReference>
<keyword evidence="2" id="KW-0067">ATP-binding</keyword>
<evidence type="ECO:0000313" key="5">
    <source>
        <dbReference type="Proteomes" id="UP000029998"/>
    </source>
</evidence>
<keyword evidence="5" id="KW-1185">Reference proteome</keyword>
<dbReference type="GO" id="GO:0004725">
    <property type="term" value="F:protein tyrosine phosphatase activity"/>
    <property type="evidence" value="ECO:0007669"/>
    <property type="project" value="InterPro"/>
</dbReference>
<dbReference type="eggNOG" id="COG1120">
    <property type="taxonomic scope" value="Bacteria"/>
</dbReference>
<dbReference type="InterPro" id="IPR016130">
    <property type="entry name" value="Tyr_Pase_AS"/>
</dbReference>
<dbReference type="Gene3D" id="3.40.50.300">
    <property type="entry name" value="P-loop containing nucleotide triphosphate hydrolases"/>
    <property type="match status" value="1"/>
</dbReference>
<accession>A0A0A0EVA4</accession>
<dbReference type="InterPro" id="IPR050561">
    <property type="entry name" value="PTP"/>
</dbReference>
<sequence length="387" mass="41645">MSIENPGLLFIVGSGGAGKSSLLSALACRDTGNVLRMGTALLDGEEIGSPNASTTLVSQHSQLPAEGTLAAALTDVLRIPPTDLPAWLQTHGLDDVILSLDQPCAELSRSLRRLLAVLAALHFEAPVVLVDEPGAGLTGEHTEFLCRRLRELAGRCMVIVATHNRQECLALGGHTALLAGGTIQEIAPTRDFFTKPTTDAGRTYVATGNCNLPGDRALTQDGIWWVVPGLLCGMSRPGLMTDADTQYDSLAEAGVRWLICLEERCEYPVAQARAYDIAHVHIPVTDMAPPSFNQAVDLCRQAEQPIRNNEGIAVHCRAGLGRTGTALALILTWFGDAADVAVAKVRRTHPLAIQSEAQLRFIHEFADRIRGWHLPGNTYEERFNVVG</sequence>
<dbReference type="PROSITE" id="PS50056">
    <property type="entry name" value="TYR_PHOSPHATASE_2"/>
    <property type="match status" value="1"/>
</dbReference>
<feature type="domain" description="Tyrosine specific protein phosphatases" evidence="3">
    <location>
        <begin position="290"/>
        <end position="360"/>
    </location>
</feature>